<feature type="region of interest" description="Disordered" evidence="2">
    <location>
        <begin position="1"/>
        <end position="59"/>
    </location>
</feature>
<gene>
    <name evidence="3" type="ORF">C922_04140</name>
</gene>
<sequence length="589" mass="65224">MNEKNDSELRSSDHDNGLQAVGETGPDGSDKTRGSQHVGGSVDDSGGSADGMHGADGVSASDGVNPAYCVDSREIAHSGHIIADGQSERNEGAMKSSSFFGNLSSKIGNFNSASCEEGNTDGNANGSAHGSANGTANGSAHSVSELGLLSKGASSEFQAEAMDTVPQSGELELALTAIAAFNERKSELKVSRGEIYLSEKEFGIISYLLSGSGFRFCLMDDPKKKKKRELLRLDELLLEAKRWKGDGLSSSVKREGSHERKLGGHLTYVDNSEDPNGAYPYDAEDGSEEEGKLSTRVGELGIHWDRSEVIKGDESPTERETQRRPKGEGYTHLDSASERGNKTNNDISNEMRSGADYKERLQLCEEVLTQLRNSFYDKILNIENNFKNISNKIEESNCFYFQCIMDKLKNGGYENVFLIYNDIYLYVNNLLFLSKPSSFIWMKVHELSTQINACISEVQLRMEKKKSSSSQGAQPALQEQADKDEVDKEKALLHPPGDTLEQSINEEEKLAFQLLLGKLHQDIHFELFRKFKSKAVWKTLEGGEIELDDKLTKADVFREMYNWCKVQLELKSKRSYVSESESDSSKDSY</sequence>
<accession>W7A154</accession>
<proteinExistence type="predicted"/>
<feature type="compositionally biased region" description="Low complexity" evidence="2">
    <location>
        <begin position="38"/>
        <end position="51"/>
    </location>
</feature>
<feature type="compositionally biased region" description="Polar residues" evidence="2">
    <location>
        <begin position="342"/>
        <end position="351"/>
    </location>
</feature>
<feature type="compositionally biased region" description="Basic and acidic residues" evidence="2">
    <location>
        <begin position="308"/>
        <end position="341"/>
    </location>
</feature>
<dbReference type="OrthoDB" id="343702at2759"/>
<reference evidence="3 4" key="1">
    <citation type="submission" date="2013-02" db="EMBL/GenBank/DDBJ databases">
        <title>The Genome Sequence of Plasmodium inui San Antonio 1.</title>
        <authorList>
            <consortium name="The Broad Institute Genome Sequencing Platform"/>
            <consortium name="The Broad Institute Genome Sequencing Center for Infectious Disease"/>
            <person name="Neafsey D."/>
            <person name="Cheeseman I."/>
            <person name="Volkman S."/>
            <person name="Adams J."/>
            <person name="Walker B."/>
            <person name="Young S.K."/>
            <person name="Zeng Q."/>
            <person name="Gargeya S."/>
            <person name="Fitzgerald M."/>
            <person name="Haas B."/>
            <person name="Abouelleil A."/>
            <person name="Alvarado L."/>
            <person name="Arachchi H.M."/>
            <person name="Berlin A.M."/>
            <person name="Chapman S.B."/>
            <person name="Dewar J."/>
            <person name="Goldberg J."/>
            <person name="Griggs A."/>
            <person name="Gujja S."/>
            <person name="Hansen M."/>
            <person name="Howarth C."/>
            <person name="Imamovic A."/>
            <person name="Larimer J."/>
            <person name="McCowan C."/>
            <person name="Murphy C."/>
            <person name="Neiman D."/>
            <person name="Pearson M."/>
            <person name="Priest M."/>
            <person name="Roberts A."/>
            <person name="Saif S."/>
            <person name="Shea T."/>
            <person name="Sisk P."/>
            <person name="Sykes S."/>
            <person name="Wortman J."/>
            <person name="Nusbaum C."/>
            <person name="Birren B."/>
        </authorList>
    </citation>
    <scope>NUCLEOTIDE SEQUENCE [LARGE SCALE GENOMIC DNA]</scope>
    <source>
        <strain evidence="3 4">San Antonio 1</strain>
    </source>
</reference>
<feature type="region of interest" description="Disordered" evidence="2">
    <location>
        <begin position="248"/>
        <end position="292"/>
    </location>
</feature>
<feature type="region of interest" description="Disordered" evidence="2">
    <location>
        <begin position="118"/>
        <end position="139"/>
    </location>
</feature>
<evidence type="ECO:0000256" key="2">
    <source>
        <dbReference type="SAM" id="MobiDB-lite"/>
    </source>
</evidence>
<evidence type="ECO:0000256" key="1">
    <source>
        <dbReference type="ARBA" id="ARBA00023117"/>
    </source>
</evidence>
<keyword evidence="1" id="KW-0103">Bromodomain</keyword>
<evidence type="ECO:0000313" key="3">
    <source>
        <dbReference type="EMBL" id="EUD65400.1"/>
    </source>
</evidence>
<dbReference type="InterPro" id="IPR036427">
    <property type="entry name" value="Bromodomain-like_sf"/>
</dbReference>
<dbReference type="AlphaFoldDB" id="W7A154"/>
<protein>
    <submittedName>
        <fullName evidence="3">Uncharacterized protein</fullName>
    </submittedName>
</protein>
<organism evidence="3 4">
    <name type="scientific">Plasmodium inui San Antonio 1</name>
    <dbReference type="NCBI Taxonomy" id="1237626"/>
    <lineage>
        <taxon>Eukaryota</taxon>
        <taxon>Sar</taxon>
        <taxon>Alveolata</taxon>
        <taxon>Apicomplexa</taxon>
        <taxon>Aconoidasida</taxon>
        <taxon>Haemosporida</taxon>
        <taxon>Plasmodiidae</taxon>
        <taxon>Plasmodium</taxon>
        <taxon>Plasmodium (Plasmodium)</taxon>
    </lineage>
</organism>
<dbReference type="GeneID" id="20039414"/>
<dbReference type="Proteomes" id="UP000030640">
    <property type="component" value="Unassembled WGS sequence"/>
</dbReference>
<dbReference type="VEuPathDB" id="PlasmoDB:C922_04140"/>
<dbReference type="SUPFAM" id="SSF47370">
    <property type="entry name" value="Bromodomain"/>
    <property type="match status" value="1"/>
</dbReference>
<feature type="region of interest" description="Disordered" evidence="2">
    <location>
        <begin position="308"/>
        <end position="351"/>
    </location>
</feature>
<keyword evidence="4" id="KW-1185">Reference proteome</keyword>
<feature type="compositionally biased region" description="Basic and acidic residues" evidence="2">
    <location>
        <begin position="1"/>
        <end position="16"/>
    </location>
</feature>
<evidence type="ECO:0000313" key="4">
    <source>
        <dbReference type="Proteomes" id="UP000030640"/>
    </source>
</evidence>
<feature type="compositionally biased region" description="Polar residues" evidence="2">
    <location>
        <begin position="120"/>
        <end position="139"/>
    </location>
</feature>
<name>W7A154_9APIC</name>
<feature type="region of interest" description="Disordered" evidence="2">
    <location>
        <begin position="466"/>
        <end position="485"/>
    </location>
</feature>
<feature type="compositionally biased region" description="Basic and acidic residues" evidence="2">
    <location>
        <begin position="252"/>
        <end position="262"/>
    </location>
</feature>
<dbReference type="EMBL" id="KI965479">
    <property type="protein sequence ID" value="EUD65400.1"/>
    <property type="molecule type" value="Genomic_DNA"/>
</dbReference>
<dbReference type="RefSeq" id="XP_008817947.1">
    <property type="nucleotide sequence ID" value="XM_008819725.1"/>
</dbReference>